<feature type="domain" description="PLD phosphodiesterase" evidence="1">
    <location>
        <begin position="185"/>
        <end position="212"/>
    </location>
</feature>
<dbReference type="PROSITE" id="PS50035">
    <property type="entry name" value="PLD"/>
    <property type="match status" value="1"/>
</dbReference>
<protein>
    <recommendedName>
        <fullName evidence="1">PLD phosphodiesterase domain-containing protein</fullName>
    </recommendedName>
</protein>
<organism evidence="2">
    <name type="scientific">uncultured marine thaumarchaeote SAT1000_12_G12</name>
    <dbReference type="NCBI Taxonomy" id="1456380"/>
    <lineage>
        <taxon>Archaea</taxon>
        <taxon>Nitrososphaerota</taxon>
        <taxon>environmental samples</taxon>
    </lineage>
</organism>
<dbReference type="SUPFAM" id="SSF56024">
    <property type="entry name" value="Phospholipase D/nuclease"/>
    <property type="match status" value="1"/>
</dbReference>
<dbReference type="AlphaFoldDB" id="A0A075I8P6"/>
<evidence type="ECO:0000313" key="2">
    <source>
        <dbReference type="EMBL" id="AIF23097.1"/>
    </source>
</evidence>
<dbReference type="Gene3D" id="3.30.870.10">
    <property type="entry name" value="Endonuclease Chain A"/>
    <property type="match status" value="1"/>
</dbReference>
<evidence type="ECO:0000259" key="1">
    <source>
        <dbReference type="PROSITE" id="PS50035"/>
    </source>
</evidence>
<sequence>MISSQQIEKLVKEIPQNKIEEMINYLKGKNPSNLNSLIVQDDLKLNSSQAKSLEKILKQTEDGNLLSVTFDTVLSQHKQNKNEISRLVMSWDFQHKDADITHDTIHQMIERVKFKITIIGYFVYDMGDFFEKLSDLSAKGIEITFILDKAEKWEAKIKKNWNKKSLPKIFKINRDVMEEGYTKEQLNKIHSKIIIIDDSEILITSANLTIYAMEKI</sequence>
<dbReference type="GO" id="GO:0003824">
    <property type="term" value="F:catalytic activity"/>
    <property type="evidence" value="ECO:0007669"/>
    <property type="project" value="InterPro"/>
</dbReference>
<proteinExistence type="predicted"/>
<dbReference type="EMBL" id="KF901222">
    <property type="protein sequence ID" value="AIF23097.1"/>
    <property type="molecule type" value="Genomic_DNA"/>
</dbReference>
<dbReference type="InterPro" id="IPR025202">
    <property type="entry name" value="PLD-like_dom"/>
</dbReference>
<dbReference type="InterPro" id="IPR001736">
    <property type="entry name" value="PLipase_D/transphosphatidylase"/>
</dbReference>
<dbReference type="Pfam" id="PF13091">
    <property type="entry name" value="PLDc_2"/>
    <property type="match status" value="1"/>
</dbReference>
<name>A0A075I8P6_9ARCH</name>
<reference evidence="2" key="1">
    <citation type="journal article" date="2014" name="Genome Biol. Evol.">
        <title>Pangenome evidence for extensive interdomain horizontal transfer affecting lineage core and shell genes in uncultured planktonic thaumarchaeota and euryarchaeota.</title>
        <authorList>
            <person name="Deschamps P."/>
            <person name="Zivanovic Y."/>
            <person name="Moreira D."/>
            <person name="Rodriguez-Valera F."/>
            <person name="Lopez-Garcia P."/>
        </authorList>
    </citation>
    <scope>NUCLEOTIDE SEQUENCE</scope>
</reference>
<accession>A0A075I8P6</accession>